<evidence type="ECO:0000256" key="1">
    <source>
        <dbReference type="SAM" id="MobiDB-lite"/>
    </source>
</evidence>
<dbReference type="Proteomes" id="UP000005222">
    <property type="component" value="Chromosome N"/>
</dbReference>
<organism evidence="2 3">
    <name type="scientific">Pichia sorbitophila (strain ATCC MYA-4447 / BCRC 22081 / CBS 7064 / NBRC 10061 / NRRL Y-12695)</name>
    <name type="common">Hybrid yeast</name>
    <dbReference type="NCBI Taxonomy" id="559304"/>
    <lineage>
        <taxon>Eukaryota</taxon>
        <taxon>Fungi</taxon>
        <taxon>Dikarya</taxon>
        <taxon>Ascomycota</taxon>
        <taxon>Saccharomycotina</taxon>
        <taxon>Pichiomycetes</taxon>
        <taxon>Debaryomycetaceae</taxon>
        <taxon>Millerozyma</taxon>
    </lineage>
</organism>
<reference evidence="2 3" key="1">
    <citation type="journal article" date="2012" name="G3 (Bethesda)">
        <title>Pichia sorbitophila, an interspecies yeast hybrid reveals early steps of genome resolution following polyploidization.</title>
        <authorList>
            <person name="Leh Louis V."/>
            <person name="Despons L."/>
            <person name="Friedrich A."/>
            <person name="Martin T."/>
            <person name="Durrens P."/>
            <person name="Casaregola S."/>
            <person name="Neuveglise C."/>
            <person name="Fairhead C."/>
            <person name="Marck C."/>
            <person name="Cruz J.A."/>
            <person name="Straub M.L."/>
            <person name="Kugler V."/>
            <person name="Sacerdot C."/>
            <person name="Uzunov Z."/>
            <person name="Thierry A."/>
            <person name="Weiss S."/>
            <person name="Bleykasten C."/>
            <person name="De Montigny J."/>
            <person name="Jacques N."/>
            <person name="Jung P."/>
            <person name="Lemaire M."/>
            <person name="Mallet S."/>
            <person name="Morel G."/>
            <person name="Richard G.F."/>
            <person name="Sarkar A."/>
            <person name="Savel G."/>
            <person name="Schacherer J."/>
            <person name="Seret M.L."/>
            <person name="Talla E."/>
            <person name="Samson G."/>
            <person name="Jubin C."/>
            <person name="Poulain J."/>
            <person name="Vacherie B."/>
            <person name="Barbe V."/>
            <person name="Pelletier E."/>
            <person name="Sherman D.J."/>
            <person name="Westhof E."/>
            <person name="Weissenbach J."/>
            <person name="Baret P.V."/>
            <person name="Wincker P."/>
            <person name="Gaillardin C."/>
            <person name="Dujon B."/>
            <person name="Souciet J.L."/>
        </authorList>
    </citation>
    <scope>NUCLEOTIDE SEQUENCE [LARGE SCALE GENOMIC DNA]</scope>
    <source>
        <strain evidence="3">ATCC MYA-4447 / BCRC 22081 / CBS 7064 / NBRC 10061 / NRRL Y-12695</strain>
    </source>
</reference>
<proteinExistence type="predicted"/>
<dbReference type="eggNOG" id="ENOG502RPWZ">
    <property type="taxonomic scope" value="Eukaryota"/>
</dbReference>
<dbReference type="InParanoid" id="G8Y1G6"/>
<feature type="region of interest" description="Disordered" evidence="1">
    <location>
        <begin position="234"/>
        <end position="266"/>
    </location>
</feature>
<name>G8Y1G6_PICSO</name>
<protein>
    <submittedName>
        <fullName evidence="2">Piso0_005172 protein</fullName>
    </submittedName>
</protein>
<evidence type="ECO:0000313" key="3">
    <source>
        <dbReference type="Proteomes" id="UP000005222"/>
    </source>
</evidence>
<dbReference type="HOGENOM" id="CLU_519731_0_0_1"/>
<sequence>MISLYQMMNKGPNFRHLKSGLESLDKMMCSKMGSGIYDFQQVPNSTGYILILTSFIISHLEHDEENRVVVIDSFNPFPWHAVFKHPSFKEEWLDARIGSYSTDTFAQLLSLFLSGEVGESKRTLVIITDFHDLIDLYRHELISSYEETLLKFHIQENSNFLSELEKSKFEGTRTKKLPDSSRLPLTRDNPSFKFHSHLDRFFNTLSRFVSKNEGLCILLGVLSTKYLREESRPLSSSGFNNSQISTQSASQSLNSTNLHSTQDTDGYSARGSVVLWPSLKEATPSVNAQYGLGSPRGLGKYQIDNYITTRVILYNEWMFKALGEQYPDDDQIFSIWAEDDRLQRVFALKVLNLQEQASREKIIYFSYESNATEKKGPGHLKKLRDITSATNVFTSSQDNTAVNAIQSQAQGFPSSEILQQANLHREDASSPRFDLPPSSPNLIVPQGEASQLPTDNHLASEKEQANNSLQSRKSALPNDSDNPDSDISAIEASDDELLGTLLVNINQ</sequence>
<dbReference type="OrthoDB" id="4021409at2759"/>
<keyword evidence="3" id="KW-1185">Reference proteome</keyword>
<dbReference type="AlphaFoldDB" id="G8Y1G6"/>
<accession>G8Y1G6</accession>
<feature type="region of interest" description="Disordered" evidence="1">
    <location>
        <begin position="424"/>
        <end position="488"/>
    </location>
</feature>
<feature type="compositionally biased region" description="Low complexity" evidence="1">
    <location>
        <begin position="474"/>
        <end position="488"/>
    </location>
</feature>
<dbReference type="EMBL" id="FO082046">
    <property type="protein sequence ID" value="CCE86669.1"/>
    <property type="molecule type" value="Genomic_DNA"/>
</dbReference>
<evidence type="ECO:0000313" key="2">
    <source>
        <dbReference type="EMBL" id="CCE86669.1"/>
    </source>
</evidence>
<gene>
    <name evidence="2" type="primary">Piso0_005172</name>
    <name evidence="2" type="ORF">GNLVRS01_PISO0N09385g</name>
</gene>
<feature type="compositionally biased region" description="Polar residues" evidence="1">
    <location>
        <begin position="234"/>
        <end position="265"/>
    </location>
</feature>